<organism evidence="3 4">
    <name type="scientific">Candidatus Nealsonbacteria bacterium CG11_big_fil_rev_8_21_14_0_20_39_9</name>
    <dbReference type="NCBI Taxonomy" id="1974715"/>
    <lineage>
        <taxon>Bacteria</taxon>
        <taxon>Candidatus Nealsoniibacteriota</taxon>
    </lineage>
</organism>
<dbReference type="Gene3D" id="1.10.1220.170">
    <property type="match status" value="1"/>
</dbReference>
<proteinExistence type="inferred from homology"/>
<name>A0A2H0MP79_9BACT</name>
<dbReference type="Gene3D" id="3.40.1620.10">
    <property type="entry name" value="YefM-like domain"/>
    <property type="match status" value="1"/>
</dbReference>
<protein>
    <recommendedName>
        <fullName evidence="2">Antitoxin</fullName>
    </recommendedName>
</protein>
<evidence type="ECO:0000313" key="4">
    <source>
        <dbReference type="Proteomes" id="UP000229381"/>
    </source>
</evidence>
<accession>A0A2H0MP79</accession>
<comment type="function">
    <text evidence="2">Antitoxin component of a type II toxin-antitoxin (TA) system.</text>
</comment>
<dbReference type="InterPro" id="IPR051405">
    <property type="entry name" value="phD/YefM_antitoxin"/>
</dbReference>
<dbReference type="EMBL" id="PCWI01000028">
    <property type="protein sequence ID" value="PIQ98459.1"/>
    <property type="molecule type" value="Genomic_DNA"/>
</dbReference>
<evidence type="ECO:0000313" key="3">
    <source>
        <dbReference type="EMBL" id="PIQ98459.1"/>
    </source>
</evidence>
<dbReference type="InterPro" id="IPR006442">
    <property type="entry name" value="Antitoxin_Phd/YefM"/>
</dbReference>
<dbReference type="Proteomes" id="UP000229381">
    <property type="component" value="Unassembled WGS sequence"/>
</dbReference>
<evidence type="ECO:0000256" key="2">
    <source>
        <dbReference type="RuleBase" id="RU362080"/>
    </source>
</evidence>
<gene>
    <name evidence="3" type="ORF">COV64_01095</name>
</gene>
<dbReference type="InterPro" id="IPR036165">
    <property type="entry name" value="YefM-like_sf"/>
</dbReference>
<dbReference type="Pfam" id="PF02604">
    <property type="entry name" value="PhdYeFM_antitox"/>
    <property type="match status" value="1"/>
</dbReference>
<dbReference type="AlphaFoldDB" id="A0A2H0MP79"/>
<dbReference type="NCBIfam" id="TIGR01552">
    <property type="entry name" value="phd_fam"/>
    <property type="match status" value="1"/>
</dbReference>
<comment type="caution">
    <text evidence="3">The sequence shown here is derived from an EMBL/GenBank/DDBJ whole genome shotgun (WGS) entry which is preliminary data.</text>
</comment>
<dbReference type="SUPFAM" id="SSF143120">
    <property type="entry name" value="YefM-like"/>
    <property type="match status" value="1"/>
</dbReference>
<sequence>MDTKTTLPISEARKKIFKIAEKVQKPSTYYTLTEKGIPKVVVMSAEEFESWRETLEVMRDFPNLEKDVKKAEKDFKKGNYSTLEKILAKEGFVLADK</sequence>
<comment type="similarity">
    <text evidence="1 2">Belongs to the phD/YefM antitoxin family.</text>
</comment>
<evidence type="ECO:0000256" key="1">
    <source>
        <dbReference type="ARBA" id="ARBA00009981"/>
    </source>
</evidence>
<reference evidence="3 4" key="1">
    <citation type="submission" date="2017-09" db="EMBL/GenBank/DDBJ databases">
        <title>Depth-based differentiation of microbial function through sediment-hosted aquifers and enrichment of novel symbionts in the deep terrestrial subsurface.</title>
        <authorList>
            <person name="Probst A.J."/>
            <person name="Ladd B."/>
            <person name="Jarett J.K."/>
            <person name="Geller-Mcgrath D.E."/>
            <person name="Sieber C.M."/>
            <person name="Emerson J.B."/>
            <person name="Anantharaman K."/>
            <person name="Thomas B.C."/>
            <person name="Malmstrom R."/>
            <person name="Stieglmeier M."/>
            <person name="Klingl A."/>
            <person name="Woyke T."/>
            <person name="Ryan C.M."/>
            <person name="Banfield J.F."/>
        </authorList>
    </citation>
    <scope>NUCLEOTIDE SEQUENCE [LARGE SCALE GENOMIC DNA]</scope>
    <source>
        <strain evidence="3">CG11_big_fil_rev_8_21_14_0_20_39_9</strain>
    </source>
</reference>
<dbReference type="PANTHER" id="PTHR33713">
    <property type="entry name" value="ANTITOXIN YAFN-RELATED"/>
    <property type="match status" value="1"/>
</dbReference>
<dbReference type="PANTHER" id="PTHR33713:SF6">
    <property type="entry name" value="ANTITOXIN YEFM"/>
    <property type="match status" value="1"/>
</dbReference>